<protein>
    <submittedName>
        <fullName evidence="2">Uncharacterized protein</fullName>
    </submittedName>
</protein>
<dbReference type="Proteomes" id="UP000198982">
    <property type="component" value="Unassembled WGS sequence"/>
</dbReference>
<reference evidence="3" key="1">
    <citation type="submission" date="2016-10" db="EMBL/GenBank/DDBJ databases">
        <authorList>
            <person name="Varghese N."/>
            <person name="Submissions S."/>
        </authorList>
    </citation>
    <scope>NUCLEOTIDE SEQUENCE [LARGE SCALE GENOMIC DNA]</scope>
    <source>
        <strain evidence="3">DSM 9751</strain>
    </source>
</reference>
<proteinExistence type="predicted"/>
<accession>A0A1H5A446</accession>
<name>A0A1H5A446_9PSED</name>
<evidence type="ECO:0000313" key="3">
    <source>
        <dbReference type="Proteomes" id="UP000198982"/>
    </source>
</evidence>
<keyword evidence="3" id="KW-1185">Reference proteome</keyword>
<sequence>MVNVLSQVITGLRSGVKERHKGFLTLLAICLAMVPAMLLGTSLVVHEPLNWAFIVGVGPTLWISIAFSAYLAVIACLQQYHRSRGDRVKFAALAIQVDVVVSAGLFALILVNVGG</sequence>
<feature type="transmembrane region" description="Helical" evidence="1">
    <location>
        <begin position="51"/>
        <end position="78"/>
    </location>
</feature>
<gene>
    <name evidence="2" type="ORF">SAMN05216178_6973</name>
</gene>
<dbReference type="RefSeq" id="WP_092320928.1">
    <property type="nucleotide sequence ID" value="NZ_FNTJ01000003.1"/>
</dbReference>
<keyword evidence="1" id="KW-0812">Transmembrane</keyword>
<evidence type="ECO:0000313" key="2">
    <source>
        <dbReference type="EMBL" id="SED37027.1"/>
    </source>
</evidence>
<dbReference type="EMBL" id="FNTJ01000003">
    <property type="protein sequence ID" value="SED37027.1"/>
    <property type="molecule type" value="Genomic_DNA"/>
</dbReference>
<keyword evidence="1" id="KW-0472">Membrane</keyword>
<organism evidence="2 3">
    <name type="scientific">Pseudomonas saponiphila</name>
    <dbReference type="NCBI Taxonomy" id="556534"/>
    <lineage>
        <taxon>Bacteria</taxon>
        <taxon>Pseudomonadati</taxon>
        <taxon>Pseudomonadota</taxon>
        <taxon>Gammaproteobacteria</taxon>
        <taxon>Pseudomonadales</taxon>
        <taxon>Pseudomonadaceae</taxon>
        <taxon>Pseudomonas</taxon>
    </lineage>
</organism>
<dbReference type="AlphaFoldDB" id="A0A1H5A446"/>
<feature type="transmembrane region" description="Helical" evidence="1">
    <location>
        <begin position="23"/>
        <end position="45"/>
    </location>
</feature>
<evidence type="ECO:0000256" key="1">
    <source>
        <dbReference type="SAM" id="Phobius"/>
    </source>
</evidence>
<keyword evidence="1" id="KW-1133">Transmembrane helix</keyword>
<feature type="transmembrane region" description="Helical" evidence="1">
    <location>
        <begin position="90"/>
        <end position="111"/>
    </location>
</feature>